<dbReference type="Pfam" id="PF03564">
    <property type="entry name" value="DUF1759"/>
    <property type="match status" value="1"/>
</dbReference>
<dbReference type="Proteomes" id="UP001153954">
    <property type="component" value="Unassembled WGS sequence"/>
</dbReference>
<proteinExistence type="predicted"/>
<organism evidence="3 4">
    <name type="scientific">Euphydryas editha</name>
    <name type="common">Edith's checkerspot</name>
    <dbReference type="NCBI Taxonomy" id="104508"/>
    <lineage>
        <taxon>Eukaryota</taxon>
        <taxon>Metazoa</taxon>
        <taxon>Ecdysozoa</taxon>
        <taxon>Arthropoda</taxon>
        <taxon>Hexapoda</taxon>
        <taxon>Insecta</taxon>
        <taxon>Pterygota</taxon>
        <taxon>Neoptera</taxon>
        <taxon>Endopterygota</taxon>
        <taxon>Lepidoptera</taxon>
        <taxon>Glossata</taxon>
        <taxon>Ditrysia</taxon>
        <taxon>Papilionoidea</taxon>
        <taxon>Nymphalidae</taxon>
        <taxon>Nymphalinae</taxon>
        <taxon>Euphydryas</taxon>
    </lineage>
</organism>
<evidence type="ECO:0000313" key="4">
    <source>
        <dbReference type="Proteomes" id="UP001153954"/>
    </source>
</evidence>
<sequence length="369" mass="42497">MSLLSRHSRKSSALKKSKSKSEDFEYTAQDLPSLRRKRTIAIKRLNKALEIGQLAKSDPSQRDLFLSYHHDIKNIAAAFEDAHFSILEILDDTADADACLQEQFDDTYYKIESIYRSLIRSEDAKQSKSVSSSFNVRLPKITLPTFSGNIKLWPEYFDTFNALIHNSSSLTETEKFHYLVSSLSGDALSIVKAFPLTHEHYTSAYQALCARYKNKRDLAFACWREILNIEFKCKDAKEFRKSLDTFDENLSILKTINLPVQDWDFIIVYHILSKLNTEMRRSFEEKHSDIEFYVVVNGYNLSSHEITSGVPQGSHLGPLLFDLFVNDIPGCFLHSTPFMYADDLKIFKTCDSVGDMKLLQSYIDRLVVW</sequence>
<feature type="region of interest" description="Disordered" evidence="1">
    <location>
        <begin position="1"/>
        <end position="26"/>
    </location>
</feature>
<dbReference type="Pfam" id="PF00078">
    <property type="entry name" value="RVT_1"/>
    <property type="match status" value="1"/>
</dbReference>
<dbReference type="InterPro" id="IPR005312">
    <property type="entry name" value="DUF1759"/>
</dbReference>
<name>A0AAU9TM59_EUPED</name>
<dbReference type="EMBL" id="CAKOGL010000007">
    <property type="protein sequence ID" value="CAH2087764.1"/>
    <property type="molecule type" value="Genomic_DNA"/>
</dbReference>
<dbReference type="InterPro" id="IPR000477">
    <property type="entry name" value="RT_dom"/>
</dbReference>
<evidence type="ECO:0000256" key="1">
    <source>
        <dbReference type="SAM" id="MobiDB-lite"/>
    </source>
</evidence>
<comment type="caution">
    <text evidence="3">The sequence shown here is derived from an EMBL/GenBank/DDBJ whole genome shotgun (WGS) entry which is preliminary data.</text>
</comment>
<evidence type="ECO:0000313" key="3">
    <source>
        <dbReference type="EMBL" id="CAH2087764.1"/>
    </source>
</evidence>
<feature type="domain" description="Reverse transcriptase" evidence="2">
    <location>
        <begin position="194"/>
        <end position="369"/>
    </location>
</feature>
<keyword evidence="4" id="KW-1185">Reference proteome</keyword>
<gene>
    <name evidence="3" type="ORF">EEDITHA_LOCUS3990</name>
</gene>
<accession>A0AAU9TM59</accession>
<feature type="compositionally biased region" description="Basic residues" evidence="1">
    <location>
        <begin position="1"/>
        <end position="18"/>
    </location>
</feature>
<dbReference type="PANTHER" id="PTHR22954:SF3">
    <property type="entry name" value="PROTEIN CBG08539"/>
    <property type="match status" value="1"/>
</dbReference>
<dbReference type="PROSITE" id="PS50878">
    <property type="entry name" value="RT_POL"/>
    <property type="match status" value="1"/>
</dbReference>
<protein>
    <recommendedName>
        <fullName evidence="2">Reverse transcriptase domain-containing protein</fullName>
    </recommendedName>
</protein>
<dbReference type="PANTHER" id="PTHR22954">
    <property type="entry name" value="RETROVIRAL PROTEASE-RELATED"/>
    <property type="match status" value="1"/>
</dbReference>
<reference evidence="3" key="1">
    <citation type="submission" date="2022-03" db="EMBL/GenBank/DDBJ databases">
        <authorList>
            <person name="Tunstrom K."/>
        </authorList>
    </citation>
    <scope>NUCLEOTIDE SEQUENCE</scope>
</reference>
<evidence type="ECO:0000259" key="2">
    <source>
        <dbReference type="PROSITE" id="PS50878"/>
    </source>
</evidence>
<dbReference type="AlphaFoldDB" id="A0AAU9TM59"/>